<organism evidence="9 10">
    <name type="scientific">Cudoniella acicularis</name>
    <dbReference type="NCBI Taxonomy" id="354080"/>
    <lineage>
        <taxon>Eukaryota</taxon>
        <taxon>Fungi</taxon>
        <taxon>Dikarya</taxon>
        <taxon>Ascomycota</taxon>
        <taxon>Pezizomycotina</taxon>
        <taxon>Leotiomycetes</taxon>
        <taxon>Helotiales</taxon>
        <taxon>Tricladiaceae</taxon>
        <taxon>Cudoniella</taxon>
    </lineage>
</organism>
<evidence type="ECO:0000256" key="7">
    <source>
        <dbReference type="SAM" id="Phobius"/>
    </source>
</evidence>
<accession>A0A8H4R927</accession>
<feature type="compositionally biased region" description="Polar residues" evidence="6">
    <location>
        <begin position="275"/>
        <end position="294"/>
    </location>
</feature>
<dbReference type="AlphaFoldDB" id="A0A8H4R927"/>
<evidence type="ECO:0000256" key="1">
    <source>
        <dbReference type="ARBA" id="ARBA00004141"/>
    </source>
</evidence>
<feature type="transmembrane region" description="Helical" evidence="7">
    <location>
        <begin position="90"/>
        <end position="112"/>
    </location>
</feature>
<evidence type="ECO:0000256" key="4">
    <source>
        <dbReference type="ARBA" id="ARBA00023136"/>
    </source>
</evidence>
<dbReference type="OrthoDB" id="3903189at2759"/>
<keyword evidence="4 7" id="KW-0472">Membrane</keyword>
<evidence type="ECO:0000259" key="8">
    <source>
        <dbReference type="Pfam" id="PF20684"/>
    </source>
</evidence>
<evidence type="ECO:0000256" key="2">
    <source>
        <dbReference type="ARBA" id="ARBA00022692"/>
    </source>
</evidence>
<dbReference type="GO" id="GO:0016020">
    <property type="term" value="C:membrane"/>
    <property type="evidence" value="ECO:0007669"/>
    <property type="project" value="UniProtKB-SubCell"/>
</dbReference>
<keyword evidence="2 7" id="KW-0812">Transmembrane</keyword>
<proteinExistence type="inferred from homology"/>
<gene>
    <name evidence="9" type="ORF">G7Y89_g13555</name>
</gene>
<reference evidence="9 10" key="1">
    <citation type="submission" date="2020-03" db="EMBL/GenBank/DDBJ databases">
        <title>Draft Genome Sequence of Cudoniella acicularis.</title>
        <authorList>
            <person name="Buettner E."/>
            <person name="Kellner H."/>
        </authorList>
    </citation>
    <scope>NUCLEOTIDE SEQUENCE [LARGE SCALE GENOMIC DNA]</scope>
    <source>
        <strain evidence="9 10">DSM 108380</strain>
    </source>
</reference>
<dbReference type="EMBL" id="JAAMPI010001603">
    <property type="protein sequence ID" value="KAF4624618.1"/>
    <property type="molecule type" value="Genomic_DNA"/>
</dbReference>
<comment type="caution">
    <text evidence="9">The sequence shown here is derived from an EMBL/GenBank/DDBJ whole genome shotgun (WGS) entry which is preliminary data.</text>
</comment>
<keyword evidence="3 7" id="KW-1133">Transmembrane helix</keyword>
<comment type="similarity">
    <text evidence="5">Belongs to the SAT4 family.</text>
</comment>
<feature type="transmembrane region" description="Helical" evidence="7">
    <location>
        <begin position="239"/>
        <end position="261"/>
    </location>
</feature>
<dbReference type="Proteomes" id="UP000566819">
    <property type="component" value="Unassembled WGS sequence"/>
</dbReference>
<protein>
    <recommendedName>
        <fullName evidence="8">Rhodopsin domain-containing protein</fullName>
    </recommendedName>
</protein>
<feature type="transmembrane region" description="Helical" evidence="7">
    <location>
        <begin position="124"/>
        <end position="148"/>
    </location>
</feature>
<dbReference type="Pfam" id="PF20684">
    <property type="entry name" value="Fung_rhodopsin"/>
    <property type="match status" value="1"/>
</dbReference>
<dbReference type="PANTHER" id="PTHR33048">
    <property type="entry name" value="PTH11-LIKE INTEGRAL MEMBRANE PROTEIN (AFU_ORTHOLOGUE AFUA_5G11245)"/>
    <property type="match status" value="1"/>
</dbReference>
<feature type="region of interest" description="Disordered" evidence="6">
    <location>
        <begin position="275"/>
        <end position="314"/>
    </location>
</feature>
<comment type="subcellular location">
    <subcellularLocation>
        <location evidence="1">Membrane</location>
        <topology evidence="1">Multi-pass membrane protein</topology>
    </subcellularLocation>
</comment>
<evidence type="ECO:0000313" key="10">
    <source>
        <dbReference type="Proteomes" id="UP000566819"/>
    </source>
</evidence>
<dbReference type="InterPro" id="IPR052337">
    <property type="entry name" value="SAT4-like"/>
</dbReference>
<name>A0A8H4R927_9HELO</name>
<evidence type="ECO:0000256" key="5">
    <source>
        <dbReference type="ARBA" id="ARBA00038359"/>
    </source>
</evidence>
<feature type="transmembrane region" description="Helical" evidence="7">
    <location>
        <begin position="41"/>
        <end position="61"/>
    </location>
</feature>
<feature type="compositionally biased region" description="Basic and acidic residues" evidence="6">
    <location>
        <begin position="303"/>
        <end position="314"/>
    </location>
</feature>
<evidence type="ECO:0000256" key="6">
    <source>
        <dbReference type="SAM" id="MobiDB-lite"/>
    </source>
</evidence>
<evidence type="ECO:0000313" key="9">
    <source>
        <dbReference type="EMBL" id="KAF4624618.1"/>
    </source>
</evidence>
<feature type="transmembrane region" description="Helical" evidence="7">
    <location>
        <begin position="205"/>
        <end position="227"/>
    </location>
</feature>
<feature type="transmembrane region" description="Helical" evidence="7">
    <location>
        <begin position="12"/>
        <end position="29"/>
    </location>
</feature>
<feature type="domain" description="Rhodopsin" evidence="8">
    <location>
        <begin position="22"/>
        <end position="263"/>
    </location>
</feature>
<dbReference type="InterPro" id="IPR049326">
    <property type="entry name" value="Rhodopsin_dom_fungi"/>
</dbReference>
<evidence type="ECO:0000256" key="3">
    <source>
        <dbReference type="ARBA" id="ARBA00022989"/>
    </source>
</evidence>
<keyword evidence="10" id="KW-1185">Reference proteome</keyword>
<dbReference type="PANTHER" id="PTHR33048:SF110">
    <property type="entry name" value="UBID FAMILY DECARBOXYLASE"/>
    <property type="match status" value="1"/>
</dbReference>
<sequence>MLSLLVESWIWYSFATLVALTRFISRWAQLGAFKRFQPEDYVMVIVLMFYTVLVSVMNIVAHLDTNLILPEDIPSLTPDSIKSRIRGSKLVLVVEQSMIMTIWGCKICLLLMYNKLTFGLKQQLAVKIVGFYVVGNLIIMEVLYFGVWCRPFYNYWAVPVANEQCSAAIHHLITNAVFNISSDLMMLCIPLPLLITSQLPRAKKFILCGLFGLAVFVILCAILNKYYSFAHPFSPEWTFWYIREASTAILVANIPMCWALMRRLFNLRSFNGSSPHTHSRSKSLPLSGPNNGLSSLHGRKKSNFHESPRPKHNA</sequence>